<comment type="caution">
    <text evidence="1">The sequence shown here is derived from an EMBL/GenBank/DDBJ whole genome shotgun (WGS) entry which is preliminary data.</text>
</comment>
<sequence>MNRVLLNNVDHADLRVIVGHGVAFGDAINQALLLPTEFEAAQREYPILIRKDPAGAYQAVALLGLDRDENLFLDETGWNARYIPAAQRRGPFSIALQHDARGGQPRPMIHVDLDHPRVSHSEGERLFLPAGGAAPYLQDINRTLGVIHEGLEVTGPMFAAFDELGLIEPVDIEIKLDDHKIYELPDVFTLAPDRLAAVTGSDLERLHQSGLLRAAWAVIASMGNIEDLIARKNRRRALLA</sequence>
<protein>
    <recommendedName>
        <fullName evidence="3">SapC</fullName>
    </recommendedName>
</protein>
<evidence type="ECO:0008006" key="3">
    <source>
        <dbReference type="Google" id="ProtNLM"/>
    </source>
</evidence>
<proteinExistence type="predicted"/>
<dbReference type="AlphaFoldDB" id="R0EBS2"/>
<dbReference type="EMBL" id="APMP01000040">
    <property type="protein sequence ID" value="ENZ79549.1"/>
    <property type="molecule type" value="Genomic_DNA"/>
</dbReference>
<dbReference type="RefSeq" id="WP_004624348.1">
    <property type="nucleotide sequence ID" value="NZ_APMP01000040.1"/>
</dbReference>
<dbReference type="eggNOG" id="COG1262">
    <property type="taxonomic scope" value="Bacteria"/>
</dbReference>
<dbReference type="OrthoDB" id="8888710at2"/>
<dbReference type="Proteomes" id="UP000013063">
    <property type="component" value="Unassembled WGS sequence"/>
</dbReference>
<evidence type="ECO:0000313" key="2">
    <source>
        <dbReference type="Proteomes" id="UP000013063"/>
    </source>
</evidence>
<reference evidence="1 2" key="1">
    <citation type="journal article" date="2013" name="Genome Announc.">
        <title>Draft Genome Sequence for Caulobacter sp. Strain OR37, a Bacterium Tolerant to Heavy Metals.</title>
        <authorList>
            <person name="Utturkar S.M."/>
            <person name="Bollmann A."/>
            <person name="Brzoska R.M."/>
            <person name="Klingeman D.M."/>
            <person name="Epstein S.E."/>
            <person name="Palumbo A.V."/>
            <person name="Brown S.D."/>
        </authorList>
    </citation>
    <scope>NUCLEOTIDE SEQUENCE [LARGE SCALE GENOMIC DNA]</scope>
    <source>
        <strain evidence="1 2">OR37</strain>
    </source>
</reference>
<dbReference type="InterPro" id="IPR010836">
    <property type="entry name" value="SapC"/>
</dbReference>
<accession>R0EBS2</accession>
<dbReference type="Pfam" id="PF07277">
    <property type="entry name" value="SapC"/>
    <property type="match status" value="1"/>
</dbReference>
<dbReference type="PATRIC" id="fig|1292034.3.peg.3939"/>
<evidence type="ECO:0000313" key="1">
    <source>
        <dbReference type="EMBL" id="ENZ79549.1"/>
    </source>
</evidence>
<organism evidence="1 2">
    <name type="scientific">Caulobacter vibrioides OR37</name>
    <dbReference type="NCBI Taxonomy" id="1292034"/>
    <lineage>
        <taxon>Bacteria</taxon>
        <taxon>Pseudomonadati</taxon>
        <taxon>Pseudomonadota</taxon>
        <taxon>Alphaproteobacteria</taxon>
        <taxon>Caulobacterales</taxon>
        <taxon>Caulobacteraceae</taxon>
        <taxon>Caulobacter</taxon>
    </lineage>
</organism>
<gene>
    <name evidence="1" type="ORF">OR37_03972</name>
</gene>
<dbReference type="STRING" id="1292034.OR37_03972"/>
<keyword evidence="2" id="KW-1185">Reference proteome</keyword>
<name>R0EBS2_CAUVI</name>